<accession>A0A0C2ZTD5</accession>
<dbReference type="Pfam" id="PF06985">
    <property type="entry name" value="HET"/>
    <property type="match status" value="1"/>
</dbReference>
<evidence type="ECO:0000256" key="1">
    <source>
        <dbReference type="SAM" id="MobiDB-lite"/>
    </source>
</evidence>
<dbReference type="PANTHER" id="PTHR10622">
    <property type="entry name" value="HET DOMAIN-CONTAINING PROTEIN"/>
    <property type="match status" value="1"/>
</dbReference>
<reference evidence="5" key="2">
    <citation type="submission" date="2015-01" db="EMBL/GenBank/DDBJ databases">
        <title>Evolutionary Origins and Diversification of the Mycorrhizal Mutualists.</title>
        <authorList>
            <consortium name="DOE Joint Genome Institute"/>
            <consortium name="Mycorrhizal Genomics Consortium"/>
            <person name="Kohler A."/>
            <person name="Kuo A."/>
            <person name="Nagy L.G."/>
            <person name="Floudas D."/>
            <person name="Copeland A."/>
            <person name="Barry K.W."/>
            <person name="Cichocki N."/>
            <person name="Veneault-Fourrey C."/>
            <person name="LaButti K."/>
            <person name="Lindquist E.A."/>
            <person name="Lipzen A."/>
            <person name="Lundell T."/>
            <person name="Morin E."/>
            <person name="Murat C."/>
            <person name="Riley R."/>
            <person name="Ohm R."/>
            <person name="Sun H."/>
            <person name="Tunlid A."/>
            <person name="Henrissat B."/>
            <person name="Grigoriev I.V."/>
            <person name="Hibbett D.S."/>
            <person name="Martin F."/>
        </authorList>
    </citation>
    <scope>NUCLEOTIDE SEQUENCE [LARGE SCALE GENOMIC DNA]</scope>
    <source>
        <strain evidence="5">Foug A</strain>
    </source>
</reference>
<feature type="region of interest" description="Disordered" evidence="1">
    <location>
        <begin position="774"/>
        <end position="797"/>
    </location>
</feature>
<feature type="domain" description="DUF8212" evidence="3">
    <location>
        <begin position="256"/>
        <end position="278"/>
    </location>
</feature>
<evidence type="ECO:0000313" key="4">
    <source>
        <dbReference type="EMBL" id="KIM64778.1"/>
    </source>
</evidence>
<gene>
    <name evidence="4" type="ORF">SCLCIDRAFT_1212848</name>
</gene>
<protein>
    <submittedName>
        <fullName evidence="4">Uncharacterized protein</fullName>
    </submittedName>
</protein>
<evidence type="ECO:0000259" key="2">
    <source>
        <dbReference type="Pfam" id="PF06985"/>
    </source>
</evidence>
<feature type="domain" description="Heterokaryon incompatibility" evidence="2">
    <location>
        <begin position="42"/>
        <end position="135"/>
    </location>
</feature>
<name>A0A0C2ZTD5_9AGAM</name>
<dbReference type="HOGENOM" id="CLU_000288_138_12_1"/>
<keyword evidence="5" id="KW-1185">Reference proteome</keyword>
<dbReference type="InterPro" id="IPR058525">
    <property type="entry name" value="DUF8212"/>
</dbReference>
<evidence type="ECO:0000313" key="5">
    <source>
        <dbReference type="Proteomes" id="UP000053989"/>
    </source>
</evidence>
<organism evidence="4 5">
    <name type="scientific">Scleroderma citrinum Foug A</name>
    <dbReference type="NCBI Taxonomy" id="1036808"/>
    <lineage>
        <taxon>Eukaryota</taxon>
        <taxon>Fungi</taxon>
        <taxon>Dikarya</taxon>
        <taxon>Basidiomycota</taxon>
        <taxon>Agaricomycotina</taxon>
        <taxon>Agaricomycetes</taxon>
        <taxon>Agaricomycetidae</taxon>
        <taxon>Boletales</taxon>
        <taxon>Sclerodermatineae</taxon>
        <taxon>Sclerodermataceae</taxon>
        <taxon>Scleroderma</taxon>
    </lineage>
</organism>
<dbReference type="STRING" id="1036808.A0A0C2ZTD5"/>
<dbReference type="Proteomes" id="UP000053989">
    <property type="component" value="Unassembled WGS sequence"/>
</dbReference>
<dbReference type="AlphaFoldDB" id="A0A0C2ZTD5"/>
<sequence>MRLINVKAFLTREQLIRGKEQVEQVDRRAKVLEFRDDEATNYAILSHRWFDQEVNYEEMIELAKMEREEREEIRQRNGYRKILDSCEQARRDGYEWLWVDTCCIDKRSSAELSEAINSMFRWYENSRVCYAYLHDVPGLSIHAKRDKRMYPTSNGWPEWFSRGWTLQEMIAPRNVQFFNQDWRCIGDKKMLAHILTDITRVPKHILTDGLSSNRPCVAQIISWAADRMTTRAEDKAYCLLGLLDVNMPMLYGEGGKAFHRLQMEIIRTSNDQSIFAWDPLSVIRRSGSILADDPIFFRDCSEMELMDPDEFIQSFKDDISREELHLIEEDRFGVFPITNRGIQIWLPRRRYVGSQSVFVAWLPCRYRASGSPVAVSLALWRSNYHRYFMPQFLGFPTEEALQFRQVYLTFQVGPHPDATFEVDDSAITEKHLTYCGAYPSELTGNTLTLTSTDFLCIKVYLDGRANCHFAVGFGQCFGQDWMHFVCEAPASGYSWKGYAKEEYRKMLVRGPEHARSMAEARSRGKDSGRVWVKHTSLLGSARIVRTSCVVWEGSGNSGVKIEVFRRGGLRSGPHEWTCFDIEGASGTNRDMRALMLRDCPLGSGYGLLVDEVFMKFSLAPNGIKLGDYGQFTESKEFRCEGNIFDDLQSLASKADITPREHKISDVDTKTDRDRVTTWSLEHYLTLYKPFGLSLPSHHDFNSLLSTLSTQFINRYLVTRVIQCAPYPPSGRSSQMSAHHPASLDRSFGFETNSTRLTTPLCTIAKPLVWHRDEGASSTSLQRSSRTEAEDGTAKYLNEGGTGVAKRGFLGKMFS</sequence>
<dbReference type="OrthoDB" id="5122891at2759"/>
<proteinExistence type="predicted"/>
<dbReference type="EMBL" id="KN822026">
    <property type="protein sequence ID" value="KIM64778.1"/>
    <property type="molecule type" value="Genomic_DNA"/>
</dbReference>
<evidence type="ECO:0000259" key="3">
    <source>
        <dbReference type="Pfam" id="PF26640"/>
    </source>
</evidence>
<dbReference type="Pfam" id="PF26640">
    <property type="entry name" value="DUF8212"/>
    <property type="match status" value="1"/>
</dbReference>
<dbReference type="InterPro" id="IPR010730">
    <property type="entry name" value="HET"/>
</dbReference>
<dbReference type="PANTHER" id="PTHR10622:SF10">
    <property type="entry name" value="HET DOMAIN-CONTAINING PROTEIN"/>
    <property type="match status" value="1"/>
</dbReference>
<reference evidence="4 5" key="1">
    <citation type="submission" date="2014-04" db="EMBL/GenBank/DDBJ databases">
        <authorList>
            <consortium name="DOE Joint Genome Institute"/>
            <person name="Kuo A."/>
            <person name="Kohler A."/>
            <person name="Nagy L.G."/>
            <person name="Floudas D."/>
            <person name="Copeland A."/>
            <person name="Barry K.W."/>
            <person name="Cichocki N."/>
            <person name="Veneault-Fourrey C."/>
            <person name="LaButti K."/>
            <person name="Lindquist E.A."/>
            <person name="Lipzen A."/>
            <person name="Lundell T."/>
            <person name="Morin E."/>
            <person name="Murat C."/>
            <person name="Sun H."/>
            <person name="Tunlid A."/>
            <person name="Henrissat B."/>
            <person name="Grigoriev I.V."/>
            <person name="Hibbett D.S."/>
            <person name="Martin F."/>
            <person name="Nordberg H.P."/>
            <person name="Cantor M.N."/>
            <person name="Hua S.X."/>
        </authorList>
    </citation>
    <scope>NUCLEOTIDE SEQUENCE [LARGE SCALE GENOMIC DNA]</scope>
    <source>
        <strain evidence="4 5">Foug A</strain>
    </source>
</reference>
<dbReference type="InParanoid" id="A0A0C2ZTD5"/>